<reference evidence="2" key="1">
    <citation type="submission" date="2011-08" db="EMBL/GenBank/DDBJ databases">
        <authorList>
            <person name="Rombauts S."/>
        </authorList>
    </citation>
    <scope>NUCLEOTIDE SEQUENCE</scope>
    <source>
        <strain evidence="2">London</strain>
    </source>
</reference>
<name>T1K3E1_TETUR</name>
<dbReference type="EnsemblMetazoa" id="tetur04g08340.1">
    <property type="protein sequence ID" value="tetur04g08340.1"/>
    <property type="gene ID" value="tetur04g08340"/>
</dbReference>
<sequence>MLATHYRVKFFPFTGKADQKHESNPKLDWIHTHVMINKHWQEIVFI</sequence>
<evidence type="ECO:0000313" key="2">
    <source>
        <dbReference type="Proteomes" id="UP000015104"/>
    </source>
</evidence>
<dbReference type="EMBL" id="CAEY01001378">
    <property type="status" value="NOT_ANNOTATED_CDS"/>
    <property type="molecule type" value="Genomic_DNA"/>
</dbReference>
<reference evidence="1" key="2">
    <citation type="submission" date="2015-06" db="UniProtKB">
        <authorList>
            <consortium name="EnsemblMetazoa"/>
        </authorList>
    </citation>
    <scope>IDENTIFICATION</scope>
</reference>
<dbReference type="HOGENOM" id="CLU_3191929_0_0_1"/>
<accession>T1K3E1</accession>
<keyword evidence="2" id="KW-1185">Reference proteome</keyword>
<organism evidence="1 2">
    <name type="scientific">Tetranychus urticae</name>
    <name type="common">Two-spotted spider mite</name>
    <dbReference type="NCBI Taxonomy" id="32264"/>
    <lineage>
        <taxon>Eukaryota</taxon>
        <taxon>Metazoa</taxon>
        <taxon>Ecdysozoa</taxon>
        <taxon>Arthropoda</taxon>
        <taxon>Chelicerata</taxon>
        <taxon>Arachnida</taxon>
        <taxon>Acari</taxon>
        <taxon>Acariformes</taxon>
        <taxon>Trombidiformes</taxon>
        <taxon>Prostigmata</taxon>
        <taxon>Eleutherengona</taxon>
        <taxon>Raphignathae</taxon>
        <taxon>Tetranychoidea</taxon>
        <taxon>Tetranychidae</taxon>
        <taxon>Tetranychus</taxon>
    </lineage>
</organism>
<protein>
    <submittedName>
        <fullName evidence="1">Uncharacterized protein</fullName>
    </submittedName>
</protein>
<evidence type="ECO:0000313" key="1">
    <source>
        <dbReference type="EnsemblMetazoa" id="tetur04g08340.1"/>
    </source>
</evidence>
<proteinExistence type="predicted"/>
<dbReference type="Proteomes" id="UP000015104">
    <property type="component" value="Unassembled WGS sequence"/>
</dbReference>
<dbReference type="AlphaFoldDB" id="T1K3E1"/>